<keyword evidence="5 9" id="KW-1133">Transmembrane helix</keyword>
<dbReference type="Gene3D" id="1.20.1250.20">
    <property type="entry name" value="MFS general substrate transporter like domains"/>
    <property type="match status" value="1"/>
</dbReference>
<evidence type="ECO:0000313" key="12">
    <source>
        <dbReference type="Proteomes" id="UP001225072"/>
    </source>
</evidence>
<feature type="transmembrane region" description="Helical" evidence="9">
    <location>
        <begin position="244"/>
        <end position="266"/>
    </location>
</feature>
<comment type="subcellular location">
    <subcellularLocation>
        <location evidence="1">Cell membrane</location>
        <topology evidence="1">Multi-pass membrane protein</topology>
    </subcellularLocation>
</comment>
<feature type="transmembrane region" description="Helical" evidence="9">
    <location>
        <begin position="329"/>
        <end position="354"/>
    </location>
</feature>
<keyword evidence="4 9" id="KW-0812">Transmembrane</keyword>
<feature type="transmembrane region" description="Helical" evidence="9">
    <location>
        <begin position="366"/>
        <end position="385"/>
    </location>
</feature>
<dbReference type="InterPro" id="IPR036259">
    <property type="entry name" value="MFS_trans_sf"/>
</dbReference>
<evidence type="ECO:0000256" key="4">
    <source>
        <dbReference type="ARBA" id="ARBA00022692"/>
    </source>
</evidence>
<feature type="transmembrane region" description="Helical" evidence="9">
    <location>
        <begin position="66"/>
        <end position="86"/>
    </location>
</feature>
<feature type="transmembrane region" description="Helical" evidence="9">
    <location>
        <begin position="29"/>
        <end position="54"/>
    </location>
</feature>
<dbReference type="Pfam" id="PF07690">
    <property type="entry name" value="MFS_1"/>
    <property type="match status" value="1"/>
</dbReference>
<proteinExistence type="inferred from homology"/>
<dbReference type="SUPFAM" id="SSF103473">
    <property type="entry name" value="MFS general substrate transporter"/>
    <property type="match status" value="1"/>
</dbReference>
<feature type="transmembrane region" description="Helical" evidence="9">
    <location>
        <begin position="187"/>
        <end position="206"/>
    </location>
</feature>
<dbReference type="RefSeq" id="WP_307449631.1">
    <property type="nucleotide sequence ID" value="NZ_JAUTAL010000001.1"/>
</dbReference>
<feature type="transmembrane region" description="Helical" evidence="9">
    <location>
        <begin position="305"/>
        <end position="323"/>
    </location>
</feature>
<sequence length="428" mass="46682">MKKDSPMRLDEEHNQNELTLAGTGWQKRYWFIFSGQAFSIIGSALTQFVLMWWIADTTGSVSKLAMAGTVALLPQALLSPVGGVFADRYSRRLIMILADAVSAICMAGLMLLFITDSIELWHIYIMMGIRGAMQAFQAPAAEASAAMIVPEDFLPRAAGLNQILYGATLIASAPMGALAVSVMPLGWALSIDVFTALLGIAPLFFFSIPQYRKPRNGQQLLHNIVSELKEGIILVWNDQGLKRLFLLLGCIVLIIMPTFTFVPLLIKDYFKGSVREVGIMEGLAGVGMIGGGIIITLIAPKRKMIWILTGLGLSCFAISFVALMPADQFWLSVFWWAISSLTFIFANAPLTALLQTVIPNHIQGRVLSLLNMIMGLAAPLGLLIANPLGEWLGIRGLFIGIGFLGGMVAFSGFASRRLRNLEKDEVKL</sequence>
<gene>
    <name evidence="11" type="ORF">QE404_001886</name>
</gene>
<evidence type="ECO:0000256" key="5">
    <source>
        <dbReference type="ARBA" id="ARBA00022989"/>
    </source>
</evidence>
<evidence type="ECO:0000256" key="1">
    <source>
        <dbReference type="ARBA" id="ARBA00004651"/>
    </source>
</evidence>
<reference evidence="11 12" key="1">
    <citation type="submission" date="2023-07" db="EMBL/GenBank/DDBJ databases">
        <title>Functional and genomic diversity of the sorghum phyllosphere microbiome.</title>
        <authorList>
            <person name="Shade A."/>
        </authorList>
    </citation>
    <scope>NUCLEOTIDE SEQUENCE [LARGE SCALE GENOMIC DNA]</scope>
    <source>
        <strain evidence="11 12">SORGH_AS_1064</strain>
    </source>
</reference>
<evidence type="ECO:0000256" key="3">
    <source>
        <dbReference type="ARBA" id="ARBA00022475"/>
    </source>
</evidence>
<name>A0ABU0TI57_9FLAO</name>
<keyword evidence="6 9" id="KW-0472">Membrane</keyword>
<feature type="domain" description="Major facilitator superfamily (MFS) profile" evidence="10">
    <location>
        <begin position="28"/>
        <end position="417"/>
    </location>
</feature>
<keyword evidence="12" id="KW-1185">Reference proteome</keyword>
<feature type="transmembrane region" description="Helical" evidence="9">
    <location>
        <begin position="93"/>
        <end position="115"/>
    </location>
</feature>
<dbReference type="InterPro" id="IPR011701">
    <property type="entry name" value="MFS"/>
</dbReference>
<evidence type="ECO:0000256" key="8">
    <source>
        <dbReference type="ARBA" id="ARBA00040914"/>
    </source>
</evidence>
<accession>A0ABU0TI57</accession>
<dbReference type="CDD" id="cd06173">
    <property type="entry name" value="MFS_MefA_like"/>
    <property type="match status" value="1"/>
</dbReference>
<evidence type="ECO:0000256" key="2">
    <source>
        <dbReference type="ARBA" id="ARBA00022448"/>
    </source>
</evidence>
<evidence type="ECO:0000256" key="9">
    <source>
        <dbReference type="SAM" id="Phobius"/>
    </source>
</evidence>
<dbReference type="PANTHER" id="PTHR23513">
    <property type="entry name" value="INTEGRAL MEMBRANE EFFLUX PROTEIN-RELATED"/>
    <property type="match status" value="1"/>
</dbReference>
<feature type="transmembrane region" description="Helical" evidence="9">
    <location>
        <begin position="278"/>
        <end position="298"/>
    </location>
</feature>
<comment type="caution">
    <text evidence="11">The sequence shown here is derived from an EMBL/GenBank/DDBJ whole genome shotgun (WGS) entry which is preliminary data.</text>
</comment>
<organism evidence="11 12">
    <name type="scientific">Chryseobacterium camelliae</name>
    <dbReference type="NCBI Taxonomy" id="1265445"/>
    <lineage>
        <taxon>Bacteria</taxon>
        <taxon>Pseudomonadati</taxon>
        <taxon>Bacteroidota</taxon>
        <taxon>Flavobacteriia</taxon>
        <taxon>Flavobacteriales</taxon>
        <taxon>Weeksellaceae</taxon>
        <taxon>Chryseobacterium group</taxon>
        <taxon>Chryseobacterium</taxon>
    </lineage>
</organism>
<keyword evidence="3" id="KW-1003">Cell membrane</keyword>
<protein>
    <recommendedName>
        <fullName evidence="8">Multidrug efflux pump Tap</fullName>
    </recommendedName>
</protein>
<dbReference type="PANTHER" id="PTHR23513:SF9">
    <property type="entry name" value="ENTEROBACTIN EXPORTER ENTS"/>
    <property type="match status" value="1"/>
</dbReference>
<dbReference type="Proteomes" id="UP001225072">
    <property type="component" value="Unassembled WGS sequence"/>
</dbReference>
<dbReference type="PROSITE" id="PS50850">
    <property type="entry name" value="MFS"/>
    <property type="match status" value="1"/>
</dbReference>
<evidence type="ECO:0000313" key="11">
    <source>
        <dbReference type="EMBL" id="MDQ1096739.1"/>
    </source>
</evidence>
<evidence type="ECO:0000256" key="7">
    <source>
        <dbReference type="ARBA" id="ARBA00038075"/>
    </source>
</evidence>
<feature type="transmembrane region" description="Helical" evidence="9">
    <location>
        <begin position="391"/>
        <end position="413"/>
    </location>
</feature>
<keyword evidence="2" id="KW-0813">Transport</keyword>
<evidence type="ECO:0000259" key="10">
    <source>
        <dbReference type="PROSITE" id="PS50850"/>
    </source>
</evidence>
<dbReference type="EMBL" id="JAUTAL010000001">
    <property type="protein sequence ID" value="MDQ1096739.1"/>
    <property type="molecule type" value="Genomic_DNA"/>
</dbReference>
<dbReference type="InterPro" id="IPR020846">
    <property type="entry name" value="MFS_dom"/>
</dbReference>
<evidence type="ECO:0000256" key="6">
    <source>
        <dbReference type="ARBA" id="ARBA00023136"/>
    </source>
</evidence>
<comment type="similarity">
    <text evidence="7">Belongs to the major facilitator superfamily. Drug:H(+) antiporter-3 (DHA3) (TC 2.A.1.21) family.</text>
</comment>